<dbReference type="Proteomes" id="UP001221757">
    <property type="component" value="Unassembled WGS sequence"/>
</dbReference>
<keyword evidence="3" id="KW-1185">Reference proteome</keyword>
<feature type="region of interest" description="Disordered" evidence="1">
    <location>
        <begin position="30"/>
        <end position="61"/>
    </location>
</feature>
<name>A0AAD7FND5_MYCRO</name>
<dbReference type="AlphaFoldDB" id="A0AAD7FND5"/>
<evidence type="ECO:0000313" key="2">
    <source>
        <dbReference type="EMBL" id="KAJ7629547.1"/>
    </source>
</evidence>
<gene>
    <name evidence="2" type="ORF">B0H17DRAFT_1218194</name>
</gene>
<reference evidence="2" key="1">
    <citation type="submission" date="2023-03" db="EMBL/GenBank/DDBJ databases">
        <title>Massive genome expansion in bonnet fungi (Mycena s.s.) driven by repeated elements and novel gene families across ecological guilds.</title>
        <authorList>
            <consortium name="Lawrence Berkeley National Laboratory"/>
            <person name="Harder C.B."/>
            <person name="Miyauchi S."/>
            <person name="Viragh M."/>
            <person name="Kuo A."/>
            <person name="Thoen E."/>
            <person name="Andreopoulos B."/>
            <person name="Lu D."/>
            <person name="Skrede I."/>
            <person name="Drula E."/>
            <person name="Henrissat B."/>
            <person name="Morin E."/>
            <person name="Kohler A."/>
            <person name="Barry K."/>
            <person name="LaButti K."/>
            <person name="Morin E."/>
            <person name="Salamov A."/>
            <person name="Lipzen A."/>
            <person name="Mereny Z."/>
            <person name="Hegedus B."/>
            <person name="Baldrian P."/>
            <person name="Stursova M."/>
            <person name="Weitz H."/>
            <person name="Taylor A."/>
            <person name="Grigoriev I.V."/>
            <person name="Nagy L.G."/>
            <person name="Martin F."/>
            <person name="Kauserud H."/>
        </authorList>
    </citation>
    <scope>NUCLEOTIDE SEQUENCE</scope>
    <source>
        <strain evidence="2">CBHHK067</strain>
    </source>
</reference>
<evidence type="ECO:0000313" key="3">
    <source>
        <dbReference type="Proteomes" id="UP001221757"/>
    </source>
</evidence>
<feature type="compositionally biased region" description="Low complexity" evidence="1">
    <location>
        <begin position="171"/>
        <end position="180"/>
    </location>
</feature>
<feature type="region of interest" description="Disordered" evidence="1">
    <location>
        <begin position="171"/>
        <end position="192"/>
    </location>
</feature>
<dbReference type="EMBL" id="JARKIE010000543">
    <property type="protein sequence ID" value="KAJ7629547.1"/>
    <property type="molecule type" value="Genomic_DNA"/>
</dbReference>
<comment type="caution">
    <text evidence="2">The sequence shown here is derived from an EMBL/GenBank/DDBJ whole genome shotgun (WGS) entry which is preliminary data.</text>
</comment>
<evidence type="ECO:0000256" key="1">
    <source>
        <dbReference type="SAM" id="MobiDB-lite"/>
    </source>
</evidence>
<feature type="compositionally biased region" description="Pro residues" evidence="1">
    <location>
        <begin position="181"/>
        <end position="192"/>
    </location>
</feature>
<organism evidence="2 3">
    <name type="scientific">Mycena rosella</name>
    <name type="common">Pink bonnet</name>
    <name type="synonym">Agaricus rosellus</name>
    <dbReference type="NCBI Taxonomy" id="1033263"/>
    <lineage>
        <taxon>Eukaryota</taxon>
        <taxon>Fungi</taxon>
        <taxon>Dikarya</taxon>
        <taxon>Basidiomycota</taxon>
        <taxon>Agaricomycotina</taxon>
        <taxon>Agaricomycetes</taxon>
        <taxon>Agaricomycetidae</taxon>
        <taxon>Agaricales</taxon>
        <taxon>Marasmiineae</taxon>
        <taxon>Mycenaceae</taxon>
        <taxon>Mycena</taxon>
    </lineage>
</organism>
<sequence length="341" mass="35560">MAGAGSAAPAISLTHTLILVTPARSPPPLPPRRAWINAGSTHTPASWARQPALTSPSPDPARTPAAHARLLSWFLDPAAAPFGVHRVVRCLFLVLLSSSSAVHHSPFAYRTLSSPHPFPSSPSTSYPPPSAPFVPPFQCSPLSLSIFTSAPYAPSSHPRVYLSTHTPISPPTSFSHSSPPRLTPSPAPPSSPIPLIATRRGVAVVVAMTSAALAHPPPSLPPPSAFHLVPLHPIVFIMPLPLFSSLSLPGVAADVVVHDHGHMILVTFGGLFPSSSSLSLVHPSLFHRVLPPSSYRSQPSSTPSPPVASVSVATNGTLDQMEIFDVSHSLGVLLFASSAGP</sequence>
<accession>A0AAD7FND5</accession>
<proteinExistence type="predicted"/>
<protein>
    <submittedName>
        <fullName evidence="2">Uncharacterized protein</fullName>
    </submittedName>
</protein>